<protein>
    <submittedName>
        <fullName evidence="2">Uncharacterized protein</fullName>
    </submittedName>
</protein>
<gene>
    <name evidence="2" type="ORF">LSTR_LSTR016320</name>
</gene>
<evidence type="ECO:0000313" key="2">
    <source>
        <dbReference type="EMBL" id="RZF43688.1"/>
    </source>
</evidence>
<organism evidence="2 3">
    <name type="scientific">Laodelphax striatellus</name>
    <name type="common">Small brown planthopper</name>
    <name type="synonym">Delphax striatella</name>
    <dbReference type="NCBI Taxonomy" id="195883"/>
    <lineage>
        <taxon>Eukaryota</taxon>
        <taxon>Metazoa</taxon>
        <taxon>Ecdysozoa</taxon>
        <taxon>Arthropoda</taxon>
        <taxon>Hexapoda</taxon>
        <taxon>Insecta</taxon>
        <taxon>Pterygota</taxon>
        <taxon>Neoptera</taxon>
        <taxon>Paraneoptera</taxon>
        <taxon>Hemiptera</taxon>
        <taxon>Auchenorrhyncha</taxon>
        <taxon>Fulgoroidea</taxon>
        <taxon>Delphacidae</taxon>
        <taxon>Criomorphinae</taxon>
        <taxon>Laodelphax</taxon>
    </lineage>
</organism>
<feature type="region of interest" description="Disordered" evidence="1">
    <location>
        <begin position="66"/>
        <end position="117"/>
    </location>
</feature>
<evidence type="ECO:0000256" key="1">
    <source>
        <dbReference type="SAM" id="MobiDB-lite"/>
    </source>
</evidence>
<dbReference type="Proteomes" id="UP000291343">
    <property type="component" value="Unassembled WGS sequence"/>
</dbReference>
<sequence>MDIAVLASDIKKATKDLEQTKYAEKKLVALIILATPPDQPMFLPQSDVKQQVLDEKRHSICVAKLAKRANEQERKTNTAKTPASSHLDSEQKGDTEPSKKKTKMEMETNEQNASKKK</sequence>
<keyword evidence="3" id="KW-1185">Reference proteome</keyword>
<evidence type="ECO:0000313" key="3">
    <source>
        <dbReference type="Proteomes" id="UP000291343"/>
    </source>
</evidence>
<reference evidence="2 3" key="1">
    <citation type="journal article" date="2017" name="Gigascience">
        <title>Genome sequence of the small brown planthopper, Laodelphax striatellus.</title>
        <authorList>
            <person name="Zhu J."/>
            <person name="Jiang F."/>
            <person name="Wang X."/>
            <person name="Yang P."/>
            <person name="Bao Y."/>
            <person name="Zhao W."/>
            <person name="Wang W."/>
            <person name="Lu H."/>
            <person name="Wang Q."/>
            <person name="Cui N."/>
            <person name="Li J."/>
            <person name="Chen X."/>
            <person name="Luo L."/>
            <person name="Yu J."/>
            <person name="Kang L."/>
            <person name="Cui F."/>
        </authorList>
    </citation>
    <scope>NUCLEOTIDE SEQUENCE [LARGE SCALE GENOMIC DNA]</scope>
    <source>
        <strain evidence="2">Lst14</strain>
    </source>
</reference>
<accession>A0A482XDY7</accession>
<dbReference type="OrthoDB" id="433755at2759"/>
<feature type="compositionally biased region" description="Basic and acidic residues" evidence="1">
    <location>
        <begin position="87"/>
        <end position="106"/>
    </location>
</feature>
<comment type="caution">
    <text evidence="2">The sequence shown here is derived from an EMBL/GenBank/DDBJ whole genome shotgun (WGS) entry which is preliminary data.</text>
</comment>
<dbReference type="AlphaFoldDB" id="A0A482XDY7"/>
<name>A0A482XDY7_LAOST</name>
<dbReference type="EMBL" id="QKKF02012351">
    <property type="protein sequence ID" value="RZF43688.1"/>
    <property type="molecule type" value="Genomic_DNA"/>
</dbReference>
<dbReference type="InParanoid" id="A0A482XDY7"/>
<proteinExistence type="predicted"/>